<dbReference type="RefSeq" id="WP_014455539.1">
    <property type="nucleotide sequence ID" value="NC_017098.1"/>
</dbReference>
<dbReference type="eggNOG" id="COG0727">
    <property type="taxonomic scope" value="Bacteria"/>
</dbReference>
<reference evidence="2" key="1">
    <citation type="journal article" date="2013" name="Stand. Genomic Sci.">
        <title>Complete genome sequence of the halophilic bacterium Spirochaeta africana type strain (Z-7692(T)) from the alkaline Lake Magadi in the East African Rift.</title>
        <authorList>
            <person name="Liolos K."/>
            <person name="Abt B."/>
            <person name="Scheuner C."/>
            <person name="Teshima H."/>
            <person name="Held B."/>
            <person name="Lapidus A."/>
            <person name="Nolan M."/>
            <person name="Lucas S."/>
            <person name="Deshpande S."/>
            <person name="Cheng J.F."/>
            <person name="Tapia R."/>
            <person name="Goodwin L.A."/>
            <person name="Pitluck S."/>
            <person name="Pagani I."/>
            <person name="Ivanova N."/>
            <person name="Mavromatis K."/>
            <person name="Mikhailova N."/>
            <person name="Huntemann M."/>
            <person name="Pati A."/>
            <person name="Chen A."/>
            <person name="Palaniappan K."/>
            <person name="Land M."/>
            <person name="Rohde M."/>
            <person name="Tindall B.J."/>
            <person name="Detter J.C."/>
            <person name="Goker M."/>
            <person name="Bristow J."/>
            <person name="Eisen J.A."/>
            <person name="Markowitz V."/>
            <person name="Hugenholtz P."/>
            <person name="Woyke T."/>
            <person name="Klenk H.P."/>
            <person name="Kyrpides N.C."/>
        </authorList>
    </citation>
    <scope>NUCLEOTIDE SEQUENCE</scope>
    <source>
        <strain evidence="2">ATCC 700263 / DSM 8902 / Z-7692</strain>
    </source>
</reference>
<dbReference type="PANTHER" id="PTHR35866">
    <property type="entry name" value="PUTATIVE-RELATED"/>
    <property type="match status" value="1"/>
</dbReference>
<proteinExistence type="predicted"/>
<dbReference type="OrthoDB" id="9810361at2"/>
<protein>
    <submittedName>
        <fullName evidence="1">Putative Fe-S oxidoreductase</fullName>
    </submittedName>
</protein>
<name>H9UJ62_SPIAZ</name>
<evidence type="ECO:0000313" key="1">
    <source>
        <dbReference type="EMBL" id="AFG37555.1"/>
    </source>
</evidence>
<sequence length="153" mass="17920">MKDFYQHGLQFGCTQCHACCRGEPGYVMLSHRDIEQLATHLCLPTRQFLLQYCRPVERYQGVFISLIEKPNYDCIFWDEGCTVYQARPFQCSSYPFWGFIVNSEESWKHEQSSCPGIGRGKLHSAEHIRALLDQRSREQYAQWSEYFSAEETG</sequence>
<dbReference type="Proteomes" id="UP000007383">
    <property type="component" value="Chromosome"/>
</dbReference>
<gene>
    <name evidence="1" type="ordered locus">Spiaf_1496</name>
</gene>
<dbReference type="PATRIC" id="fig|889378.3.peg.1486"/>
<dbReference type="KEGG" id="sfc:Spiaf_1496"/>
<dbReference type="AlphaFoldDB" id="H9UJ62"/>
<dbReference type="EMBL" id="CP003282">
    <property type="protein sequence ID" value="AFG37555.1"/>
    <property type="molecule type" value="Genomic_DNA"/>
</dbReference>
<dbReference type="InterPro" id="IPR005358">
    <property type="entry name" value="Puta_zinc/iron-chelating_dom"/>
</dbReference>
<dbReference type="Pfam" id="PF03692">
    <property type="entry name" value="CxxCxxCC"/>
    <property type="match status" value="1"/>
</dbReference>
<dbReference type="PANTHER" id="PTHR35866:SF1">
    <property type="entry name" value="YKGJ FAMILY CYSTEINE CLUSTER PROTEIN"/>
    <property type="match status" value="1"/>
</dbReference>
<organism evidence="1 2">
    <name type="scientific">Spirochaeta africana (strain ATCC 700263 / DSM 8902 / Z-7692)</name>
    <dbReference type="NCBI Taxonomy" id="889378"/>
    <lineage>
        <taxon>Bacteria</taxon>
        <taxon>Pseudomonadati</taxon>
        <taxon>Spirochaetota</taxon>
        <taxon>Spirochaetia</taxon>
        <taxon>Spirochaetales</taxon>
        <taxon>Spirochaetaceae</taxon>
        <taxon>Spirochaeta</taxon>
    </lineage>
</organism>
<evidence type="ECO:0000313" key="2">
    <source>
        <dbReference type="Proteomes" id="UP000007383"/>
    </source>
</evidence>
<keyword evidence="2" id="KW-1185">Reference proteome</keyword>
<dbReference type="HOGENOM" id="CLU_125010_1_0_12"/>
<accession>H9UJ62</accession>
<dbReference type="STRING" id="889378.Spiaf_1496"/>